<dbReference type="Pfam" id="PF13640">
    <property type="entry name" value="2OG-FeII_Oxy_3"/>
    <property type="match status" value="1"/>
</dbReference>
<dbReference type="Gene3D" id="2.60.120.620">
    <property type="entry name" value="q2cbj1_9rhob like domain"/>
    <property type="match status" value="1"/>
</dbReference>
<proteinExistence type="predicted"/>
<keyword evidence="5" id="KW-0560">Oxidoreductase</keyword>
<dbReference type="Proteomes" id="UP001354971">
    <property type="component" value="Unassembled WGS sequence"/>
</dbReference>
<accession>A0ABU7LU63</accession>
<dbReference type="PANTHER" id="PTHR12907:SF26">
    <property type="entry name" value="HIF PROLYL HYDROXYLASE, ISOFORM C"/>
    <property type="match status" value="1"/>
</dbReference>
<feature type="domain" description="Fe2OG dioxygenase" evidence="7">
    <location>
        <begin position="110"/>
        <end position="215"/>
    </location>
</feature>
<evidence type="ECO:0000256" key="2">
    <source>
        <dbReference type="ARBA" id="ARBA00022723"/>
    </source>
</evidence>
<dbReference type="InterPro" id="IPR044862">
    <property type="entry name" value="Pro_4_hyd_alph_FE2OG_OXY"/>
</dbReference>
<protein>
    <submittedName>
        <fullName evidence="8">2OG-Fe(II) oxygenase</fullName>
    </submittedName>
</protein>
<evidence type="ECO:0000256" key="3">
    <source>
        <dbReference type="ARBA" id="ARBA00022896"/>
    </source>
</evidence>
<evidence type="ECO:0000256" key="4">
    <source>
        <dbReference type="ARBA" id="ARBA00022964"/>
    </source>
</evidence>
<dbReference type="SMART" id="SM00702">
    <property type="entry name" value="P4Hc"/>
    <property type="match status" value="1"/>
</dbReference>
<keyword evidence="4" id="KW-0223">Dioxygenase</keyword>
<keyword evidence="6" id="KW-0408">Iron</keyword>
<dbReference type="InterPro" id="IPR005123">
    <property type="entry name" value="Oxoglu/Fe-dep_dioxygenase_dom"/>
</dbReference>
<organism evidence="8 9">
    <name type="scientific">Hyphobacterium lacteum</name>
    <dbReference type="NCBI Taxonomy" id="3116575"/>
    <lineage>
        <taxon>Bacteria</taxon>
        <taxon>Pseudomonadati</taxon>
        <taxon>Pseudomonadota</taxon>
        <taxon>Alphaproteobacteria</taxon>
        <taxon>Maricaulales</taxon>
        <taxon>Maricaulaceae</taxon>
        <taxon>Hyphobacterium</taxon>
    </lineage>
</organism>
<gene>
    <name evidence="8" type="ORF">V0U79_10875</name>
</gene>
<evidence type="ECO:0000256" key="6">
    <source>
        <dbReference type="ARBA" id="ARBA00023004"/>
    </source>
</evidence>
<dbReference type="RefSeq" id="WP_330199537.1">
    <property type="nucleotide sequence ID" value="NZ_JAZDRP010000006.1"/>
</dbReference>
<reference evidence="8 9" key="1">
    <citation type="submission" date="2024-01" db="EMBL/GenBank/DDBJ databases">
        <title>Hyphobacterium bacterium isolated from marine sediment.</title>
        <authorList>
            <person name="Zhao S."/>
        </authorList>
    </citation>
    <scope>NUCLEOTIDE SEQUENCE [LARGE SCALE GENOMIC DNA]</scope>
    <source>
        <strain evidence="9">HN65</strain>
    </source>
</reference>
<comment type="cofactor">
    <cofactor evidence="1">
        <name>L-ascorbate</name>
        <dbReference type="ChEBI" id="CHEBI:38290"/>
    </cofactor>
</comment>
<keyword evidence="9" id="KW-1185">Reference proteome</keyword>
<dbReference type="EMBL" id="JAZDRP010000006">
    <property type="protein sequence ID" value="MEE2526874.1"/>
    <property type="molecule type" value="Genomic_DNA"/>
</dbReference>
<evidence type="ECO:0000259" key="7">
    <source>
        <dbReference type="PROSITE" id="PS51471"/>
    </source>
</evidence>
<evidence type="ECO:0000313" key="8">
    <source>
        <dbReference type="EMBL" id="MEE2526874.1"/>
    </source>
</evidence>
<dbReference type="InterPro" id="IPR051559">
    <property type="entry name" value="HIF_prolyl_hydroxylases"/>
</dbReference>
<name>A0ABU7LU63_9PROT</name>
<dbReference type="PROSITE" id="PS51471">
    <property type="entry name" value="FE2OG_OXY"/>
    <property type="match status" value="1"/>
</dbReference>
<evidence type="ECO:0000256" key="1">
    <source>
        <dbReference type="ARBA" id="ARBA00001961"/>
    </source>
</evidence>
<keyword evidence="3" id="KW-0847">Vitamin C</keyword>
<dbReference type="PANTHER" id="PTHR12907">
    <property type="entry name" value="EGL NINE HOMOLOG-RELATED"/>
    <property type="match status" value="1"/>
</dbReference>
<sequence>MTLDFPAGPAPAPFFGENRTATLIEDLATKGWAHATGALPGDLVTSLRDRLEVLFEEGELARARIGRGETETRANSIRQTEIAWLTGEHPAERQFLGGTEALRLEINRALFAGLFEFEAHFARYPAGGHYARHLDAFADRPRDRIVSLVAWLNADWQDGDGGELDVWTGPDDHGHPVATLAPRGGDLLLMMSETIPHAVRATAVPRLGLAGWFRVNPGVGGVLDPAA</sequence>
<comment type="caution">
    <text evidence="8">The sequence shown here is derived from an EMBL/GenBank/DDBJ whole genome shotgun (WGS) entry which is preliminary data.</text>
</comment>
<keyword evidence="2" id="KW-0479">Metal-binding</keyword>
<evidence type="ECO:0000256" key="5">
    <source>
        <dbReference type="ARBA" id="ARBA00023002"/>
    </source>
</evidence>
<evidence type="ECO:0000313" key="9">
    <source>
        <dbReference type="Proteomes" id="UP001354971"/>
    </source>
</evidence>
<dbReference type="InterPro" id="IPR006620">
    <property type="entry name" value="Pro_4_hyd_alph"/>
</dbReference>